<dbReference type="PANTHER" id="PTHR45138:SF9">
    <property type="entry name" value="DIGUANYLATE CYCLASE DGCM-RELATED"/>
    <property type="match status" value="1"/>
</dbReference>
<dbReference type="Proteomes" id="UP000192342">
    <property type="component" value="Unassembled WGS sequence"/>
</dbReference>
<evidence type="ECO:0000256" key="2">
    <source>
        <dbReference type="ARBA" id="ARBA00034247"/>
    </source>
</evidence>
<proteinExistence type="predicted"/>
<dbReference type="SUPFAM" id="SSF52172">
    <property type="entry name" value="CheY-like"/>
    <property type="match status" value="1"/>
</dbReference>
<comment type="catalytic activity">
    <reaction evidence="2">
        <text>2 GTP = 3',3'-c-di-GMP + 2 diphosphate</text>
        <dbReference type="Rhea" id="RHEA:24898"/>
        <dbReference type="ChEBI" id="CHEBI:33019"/>
        <dbReference type="ChEBI" id="CHEBI:37565"/>
        <dbReference type="ChEBI" id="CHEBI:58805"/>
        <dbReference type="EC" id="2.7.7.65"/>
    </reaction>
</comment>
<dbReference type="GO" id="GO:0052621">
    <property type="term" value="F:diguanylate cyclase activity"/>
    <property type="evidence" value="ECO:0007669"/>
    <property type="project" value="UniProtKB-EC"/>
</dbReference>
<dbReference type="GO" id="GO:0000160">
    <property type="term" value="P:phosphorelay signal transduction system"/>
    <property type="evidence" value="ECO:0007669"/>
    <property type="project" value="InterPro"/>
</dbReference>
<comment type="caution">
    <text evidence="6">The sequence shown here is derived from an EMBL/GenBank/DDBJ whole genome shotgun (WGS) entry which is preliminary data.</text>
</comment>
<evidence type="ECO:0000256" key="1">
    <source>
        <dbReference type="ARBA" id="ARBA00012528"/>
    </source>
</evidence>
<feature type="domain" description="Response regulatory" evidence="4">
    <location>
        <begin position="8"/>
        <end position="126"/>
    </location>
</feature>
<dbReference type="InterPro" id="IPR043128">
    <property type="entry name" value="Rev_trsase/Diguanyl_cyclase"/>
</dbReference>
<dbReference type="NCBIfam" id="TIGR00254">
    <property type="entry name" value="GGDEF"/>
    <property type="match status" value="1"/>
</dbReference>
<dbReference type="PROSITE" id="PS50110">
    <property type="entry name" value="RESPONSE_REGULATORY"/>
    <property type="match status" value="1"/>
</dbReference>
<dbReference type="EC" id="2.7.7.65" evidence="1"/>
<reference evidence="6 7" key="1">
    <citation type="submission" date="2013-04" db="EMBL/GenBank/DDBJ databases">
        <title>Oceanococcus atlanticus 22II-S10r2 Genome Sequencing.</title>
        <authorList>
            <person name="Lai Q."/>
            <person name="Li G."/>
            <person name="Shao Z."/>
        </authorList>
    </citation>
    <scope>NUCLEOTIDE SEQUENCE [LARGE SCALE GENOMIC DNA]</scope>
    <source>
        <strain evidence="6 7">22II-S10r2</strain>
    </source>
</reference>
<feature type="modified residue" description="4-aspartylphosphate" evidence="3">
    <location>
        <position position="59"/>
    </location>
</feature>
<accession>A0A1Y1SDS8</accession>
<dbReference type="InterPro" id="IPR029787">
    <property type="entry name" value="Nucleotide_cyclase"/>
</dbReference>
<evidence type="ECO:0000313" key="6">
    <source>
        <dbReference type="EMBL" id="ORE87071.1"/>
    </source>
</evidence>
<name>A0A1Y1SDS8_9GAMM</name>
<evidence type="ECO:0000256" key="3">
    <source>
        <dbReference type="PROSITE-ProRule" id="PRU00169"/>
    </source>
</evidence>
<dbReference type="Pfam" id="PF00072">
    <property type="entry name" value="Response_reg"/>
    <property type="match status" value="1"/>
</dbReference>
<dbReference type="PROSITE" id="PS50887">
    <property type="entry name" value="GGDEF"/>
    <property type="match status" value="1"/>
</dbReference>
<keyword evidence="3" id="KW-0597">Phosphoprotein</keyword>
<dbReference type="CDD" id="cd01949">
    <property type="entry name" value="GGDEF"/>
    <property type="match status" value="1"/>
</dbReference>
<dbReference type="Pfam" id="PF00990">
    <property type="entry name" value="GGDEF"/>
    <property type="match status" value="1"/>
</dbReference>
<dbReference type="PANTHER" id="PTHR45138">
    <property type="entry name" value="REGULATORY COMPONENTS OF SENSORY TRANSDUCTION SYSTEM"/>
    <property type="match status" value="1"/>
</dbReference>
<protein>
    <recommendedName>
        <fullName evidence="1">diguanylate cyclase</fullName>
        <ecNumber evidence="1">2.7.7.65</ecNumber>
    </recommendedName>
</protein>
<dbReference type="STRING" id="1317117.ATO7_08527"/>
<organism evidence="6 7">
    <name type="scientific">Oceanococcus atlanticus</name>
    <dbReference type="NCBI Taxonomy" id="1317117"/>
    <lineage>
        <taxon>Bacteria</taxon>
        <taxon>Pseudomonadati</taxon>
        <taxon>Pseudomonadota</taxon>
        <taxon>Gammaproteobacteria</taxon>
        <taxon>Chromatiales</taxon>
        <taxon>Oceanococcaceae</taxon>
        <taxon>Oceanococcus</taxon>
    </lineage>
</organism>
<dbReference type="AlphaFoldDB" id="A0A1Y1SDS8"/>
<sequence>MTMNESPRIALVDDSASDQLIFSDMLSTAMPGAVVEVFSDAEAFLSSLEHAHFDCILLDLNLPGDSGMELLQVLRREPRYRLVPIIMLTGWGNEAVAVKAIKRGATDYLSKRDADEQALRRVIEAAFEDALREQQEDQQLNLLKSQARTDALTGLLNRSAFEECLRALSGGDVAPRSFAVLNIDLNKFKPVNDNFGHAAGDRVLKSIAQGLQSVVRTSDRVFRLGGDEFLVLLTPGPSEAELAGMAERIHARLHEPVFAEDRTCIYAGGGSVGVARYPQTSGSVDEVLATADRAMYEAKKSGRGVVIVDAAALNP</sequence>
<evidence type="ECO:0000259" key="4">
    <source>
        <dbReference type="PROSITE" id="PS50110"/>
    </source>
</evidence>
<dbReference type="InterPro" id="IPR001789">
    <property type="entry name" value="Sig_transdc_resp-reg_receiver"/>
</dbReference>
<gene>
    <name evidence="6" type="ORF">ATO7_08527</name>
</gene>
<evidence type="ECO:0000313" key="7">
    <source>
        <dbReference type="Proteomes" id="UP000192342"/>
    </source>
</evidence>
<feature type="domain" description="GGDEF" evidence="5">
    <location>
        <begin position="176"/>
        <end position="311"/>
    </location>
</feature>
<dbReference type="Gene3D" id="3.40.50.2300">
    <property type="match status" value="1"/>
</dbReference>
<keyword evidence="7" id="KW-1185">Reference proteome</keyword>
<dbReference type="SMART" id="SM00267">
    <property type="entry name" value="GGDEF"/>
    <property type="match status" value="1"/>
</dbReference>
<dbReference type="InterPro" id="IPR000160">
    <property type="entry name" value="GGDEF_dom"/>
</dbReference>
<dbReference type="EMBL" id="AQQV01000002">
    <property type="protein sequence ID" value="ORE87071.1"/>
    <property type="molecule type" value="Genomic_DNA"/>
</dbReference>
<dbReference type="Gene3D" id="3.30.70.270">
    <property type="match status" value="1"/>
</dbReference>
<dbReference type="InterPro" id="IPR050469">
    <property type="entry name" value="Diguanylate_Cyclase"/>
</dbReference>
<dbReference type="SUPFAM" id="SSF55073">
    <property type="entry name" value="Nucleotide cyclase"/>
    <property type="match status" value="1"/>
</dbReference>
<dbReference type="CDD" id="cd00156">
    <property type="entry name" value="REC"/>
    <property type="match status" value="1"/>
</dbReference>
<evidence type="ECO:0000259" key="5">
    <source>
        <dbReference type="PROSITE" id="PS50887"/>
    </source>
</evidence>
<dbReference type="SMART" id="SM00448">
    <property type="entry name" value="REC"/>
    <property type="match status" value="1"/>
</dbReference>
<dbReference type="InterPro" id="IPR011006">
    <property type="entry name" value="CheY-like_superfamily"/>
</dbReference>